<evidence type="ECO:0000256" key="6">
    <source>
        <dbReference type="SAM" id="Phobius"/>
    </source>
</evidence>
<dbReference type="Proteomes" id="UP000824321">
    <property type="component" value="Chromosome"/>
</dbReference>
<dbReference type="EMBL" id="CP081294">
    <property type="protein sequence ID" value="QZD95402.1"/>
    <property type="molecule type" value="Genomic_DNA"/>
</dbReference>
<sequence length="224" mass="24213">MPKRALVEHRPYLLLSLLFAVTYFFAMDGKVGGAFLSIWKGAGVGFLAIYAAHRGVGRDGLLIAVFLLLCALADVVLEFSFLLGGALFAVAHLVAIALYLGNRRERTTGSQKAAGFALLVGTPLIAAMLTYPLDNWHLVAIYALVVGAMGASAWTSSFPRYRVGIGAILFVVSDLVIFAREAGHLSRDIAEWLVWPMYYGGQFLIATGVVQTIRHRAHLSNSAD</sequence>
<feature type="transmembrane region" description="Helical" evidence="6">
    <location>
        <begin position="136"/>
        <end position="154"/>
    </location>
</feature>
<comment type="similarity">
    <text evidence="2">Belongs to the TMEM86 family.</text>
</comment>
<evidence type="ECO:0000256" key="5">
    <source>
        <dbReference type="ARBA" id="ARBA00023136"/>
    </source>
</evidence>
<feature type="transmembrane region" description="Helical" evidence="6">
    <location>
        <begin position="113"/>
        <end position="130"/>
    </location>
</feature>
<evidence type="ECO:0000256" key="3">
    <source>
        <dbReference type="ARBA" id="ARBA00022692"/>
    </source>
</evidence>
<feature type="transmembrane region" description="Helical" evidence="6">
    <location>
        <begin position="83"/>
        <end position="101"/>
    </location>
</feature>
<evidence type="ECO:0000313" key="8">
    <source>
        <dbReference type="Proteomes" id="UP000824321"/>
    </source>
</evidence>
<feature type="transmembrane region" description="Helical" evidence="6">
    <location>
        <begin position="192"/>
        <end position="210"/>
    </location>
</feature>
<dbReference type="PANTHER" id="PTHR31885">
    <property type="entry name" value="GH04784P"/>
    <property type="match status" value="1"/>
</dbReference>
<dbReference type="RefSeq" id="WP_221431141.1">
    <property type="nucleotide sequence ID" value="NZ_CP081294.1"/>
</dbReference>
<keyword evidence="8" id="KW-1185">Reference proteome</keyword>
<evidence type="ECO:0000313" key="7">
    <source>
        <dbReference type="EMBL" id="QZD95402.1"/>
    </source>
</evidence>
<keyword evidence="3 6" id="KW-0812">Transmembrane</keyword>
<feature type="transmembrane region" description="Helical" evidence="6">
    <location>
        <begin position="161"/>
        <end position="180"/>
    </location>
</feature>
<dbReference type="InterPro" id="IPR012506">
    <property type="entry name" value="TMEM86B-like"/>
</dbReference>
<gene>
    <name evidence="7" type="ORF">K3136_01345</name>
</gene>
<reference evidence="7 8" key="1">
    <citation type="submission" date="2021-08" db="EMBL/GenBank/DDBJ databases">
        <title>Comparative Genomics Analysis of the Genus Qipengyuania Reveals Extensive Genetic Diversity and Metabolic Versatility, Including the Description of Fifteen Novel Species.</title>
        <authorList>
            <person name="Liu Y."/>
        </authorList>
    </citation>
    <scope>NUCLEOTIDE SEQUENCE [LARGE SCALE GENOMIC DNA]</scope>
    <source>
        <strain evidence="7 8">1NDH1</strain>
    </source>
</reference>
<evidence type="ECO:0000256" key="2">
    <source>
        <dbReference type="ARBA" id="ARBA00007375"/>
    </source>
</evidence>
<proteinExistence type="inferred from homology"/>
<name>A0ABX9A292_9SPHN</name>
<protein>
    <submittedName>
        <fullName evidence="7">Lysoplasmalogenase</fullName>
    </submittedName>
</protein>
<evidence type="ECO:0000256" key="1">
    <source>
        <dbReference type="ARBA" id="ARBA00004141"/>
    </source>
</evidence>
<keyword evidence="4 6" id="KW-1133">Transmembrane helix</keyword>
<organism evidence="7 8">
    <name type="scientific">Qipengyuania gelatinilytica</name>
    <dbReference type="NCBI Taxonomy" id="2867231"/>
    <lineage>
        <taxon>Bacteria</taxon>
        <taxon>Pseudomonadati</taxon>
        <taxon>Pseudomonadota</taxon>
        <taxon>Alphaproteobacteria</taxon>
        <taxon>Sphingomonadales</taxon>
        <taxon>Erythrobacteraceae</taxon>
        <taxon>Qipengyuania</taxon>
    </lineage>
</organism>
<dbReference type="PANTHER" id="PTHR31885:SF6">
    <property type="entry name" value="GH04784P"/>
    <property type="match status" value="1"/>
</dbReference>
<comment type="subcellular location">
    <subcellularLocation>
        <location evidence="1">Membrane</location>
        <topology evidence="1">Multi-pass membrane protein</topology>
    </subcellularLocation>
</comment>
<feature type="transmembrane region" description="Helical" evidence="6">
    <location>
        <begin position="12"/>
        <end position="27"/>
    </location>
</feature>
<evidence type="ECO:0000256" key="4">
    <source>
        <dbReference type="ARBA" id="ARBA00022989"/>
    </source>
</evidence>
<accession>A0ABX9A292</accession>
<feature type="transmembrane region" description="Helical" evidence="6">
    <location>
        <begin position="60"/>
        <end position="77"/>
    </location>
</feature>
<feature type="transmembrane region" description="Helical" evidence="6">
    <location>
        <begin position="33"/>
        <end position="53"/>
    </location>
</feature>
<keyword evidence="5 6" id="KW-0472">Membrane</keyword>
<dbReference type="Pfam" id="PF07947">
    <property type="entry name" value="YhhN"/>
    <property type="match status" value="1"/>
</dbReference>